<dbReference type="SUPFAM" id="SSF52540">
    <property type="entry name" value="P-loop containing nucleoside triphosphate hydrolases"/>
    <property type="match status" value="1"/>
</dbReference>
<feature type="signal peptide" evidence="1">
    <location>
        <begin position="1"/>
        <end position="22"/>
    </location>
</feature>
<accession>A0ABM4DBL9</accession>
<name>A0ABM4DBL9_HYDVU</name>
<dbReference type="Pfam" id="PF21530">
    <property type="entry name" value="Pif1_2B_dom"/>
    <property type="match status" value="1"/>
</dbReference>
<dbReference type="Proteomes" id="UP001652625">
    <property type="component" value="Chromosome 13"/>
</dbReference>
<evidence type="ECO:0000256" key="1">
    <source>
        <dbReference type="SAM" id="SignalP"/>
    </source>
</evidence>
<keyword evidence="3" id="KW-1185">Reference proteome</keyword>
<evidence type="ECO:0000259" key="2">
    <source>
        <dbReference type="Pfam" id="PF21530"/>
    </source>
</evidence>
<proteinExistence type="predicted"/>
<dbReference type="PANTHER" id="PTHR23274:SF51">
    <property type="entry name" value="OS03G0423850 PROTEIN"/>
    <property type="match status" value="1"/>
</dbReference>
<organism evidence="3 4">
    <name type="scientific">Hydra vulgaris</name>
    <name type="common">Hydra</name>
    <name type="synonym">Hydra attenuata</name>
    <dbReference type="NCBI Taxonomy" id="6087"/>
    <lineage>
        <taxon>Eukaryota</taxon>
        <taxon>Metazoa</taxon>
        <taxon>Cnidaria</taxon>
        <taxon>Hydrozoa</taxon>
        <taxon>Hydroidolina</taxon>
        <taxon>Anthoathecata</taxon>
        <taxon>Aplanulata</taxon>
        <taxon>Hydridae</taxon>
        <taxon>Hydra</taxon>
    </lineage>
</organism>
<dbReference type="InterPro" id="IPR049163">
    <property type="entry name" value="Pif1-like_2B_dom"/>
</dbReference>
<evidence type="ECO:0000313" key="3">
    <source>
        <dbReference type="Proteomes" id="UP001652625"/>
    </source>
</evidence>
<sequence length="228" mass="25038">MYKVSPTGKLFFLRLLLLQAKGATFWEDLRTVNGIVLETFREACVLKETDNLNEINNYHVEFLNSLTPSGMTTHCLKLIISCVIMLYRSLDLKAGLFNGTQIEVCALKNNYIDAEVLTGVSEGKRVFVPRIQLAPLDSNLPFVLKRRQFSVGLAYSMTINISQGQSFDRPVFVAGKPASVNGKPVTGKNQSLTLGKTSFVAGKPDFVAGKPDFVTGKPDFVTGKPVVS</sequence>
<dbReference type="PANTHER" id="PTHR23274">
    <property type="entry name" value="DNA HELICASE-RELATED"/>
    <property type="match status" value="1"/>
</dbReference>
<feature type="chain" id="PRO_5046334277" evidence="1">
    <location>
        <begin position="23"/>
        <end position="228"/>
    </location>
</feature>
<gene>
    <name evidence="4" type="primary">LOC136089644</name>
</gene>
<dbReference type="RefSeq" id="XP_065671767.1">
    <property type="nucleotide sequence ID" value="XM_065815695.1"/>
</dbReference>
<dbReference type="GeneID" id="136089644"/>
<keyword evidence="1" id="KW-0732">Signal</keyword>
<protein>
    <submittedName>
        <fullName evidence="4">Uncharacterized protein LOC136089644</fullName>
    </submittedName>
</protein>
<feature type="domain" description="DNA helicase Pif1-like 2B" evidence="2">
    <location>
        <begin position="61"/>
        <end position="107"/>
    </location>
</feature>
<reference evidence="4" key="1">
    <citation type="submission" date="2025-08" db="UniProtKB">
        <authorList>
            <consortium name="RefSeq"/>
        </authorList>
    </citation>
    <scope>IDENTIFICATION</scope>
</reference>
<evidence type="ECO:0000313" key="4">
    <source>
        <dbReference type="RefSeq" id="XP_065671767.1"/>
    </source>
</evidence>
<dbReference type="InterPro" id="IPR027417">
    <property type="entry name" value="P-loop_NTPase"/>
</dbReference>